<reference evidence="1" key="1">
    <citation type="submission" date="2018-05" db="EMBL/GenBank/DDBJ databases">
        <authorList>
            <person name="Lanie J.A."/>
            <person name="Ng W.-L."/>
            <person name="Kazmierczak K.M."/>
            <person name="Andrzejewski T.M."/>
            <person name="Davidsen T.M."/>
            <person name="Wayne K.J."/>
            <person name="Tettelin H."/>
            <person name="Glass J.I."/>
            <person name="Rusch D."/>
            <person name="Podicherti R."/>
            <person name="Tsui H.-C.T."/>
            <person name="Winkler M.E."/>
        </authorList>
    </citation>
    <scope>NUCLEOTIDE SEQUENCE</scope>
</reference>
<dbReference type="EMBL" id="UINC01142970">
    <property type="protein sequence ID" value="SVD31623.1"/>
    <property type="molecule type" value="Genomic_DNA"/>
</dbReference>
<evidence type="ECO:0000313" key="1">
    <source>
        <dbReference type="EMBL" id="SVD31623.1"/>
    </source>
</evidence>
<sequence length="123" mass="13929">MSLGYRRVFNPNWDGSSETILMPGDERMPDTVLGKYEGEILDCVVLDGSNIIDCSPNKDDPTFSIERLLRTIRAVHKLGWPTYVGMKRGQYNYLVTPPNPNWENYVPPNISDSDKEVLKGLVP</sequence>
<protein>
    <submittedName>
        <fullName evidence="1">Uncharacterized protein</fullName>
    </submittedName>
</protein>
<feature type="non-terminal residue" evidence="1">
    <location>
        <position position="123"/>
    </location>
</feature>
<organism evidence="1">
    <name type="scientific">marine metagenome</name>
    <dbReference type="NCBI Taxonomy" id="408172"/>
    <lineage>
        <taxon>unclassified sequences</taxon>
        <taxon>metagenomes</taxon>
        <taxon>ecological metagenomes</taxon>
    </lineage>
</organism>
<name>A0A382UBK2_9ZZZZ</name>
<dbReference type="AlphaFoldDB" id="A0A382UBK2"/>
<gene>
    <name evidence="1" type="ORF">METZ01_LOCUS384477</name>
</gene>
<accession>A0A382UBK2</accession>
<proteinExistence type="predicted"/>